<dbReference type="PROSITE" id="PS50011">
    <property type="entry name" value="PROTEIN_KINASE_DOM"/>
    <property type="match status" value="1"/>
</dbReference>
<comment type="subcellular location">
    <subcellularLocation>
        <location evidence="1">Membrane</location>
        <topology evidence="1">Single-pass type I membrane protein</topology>
    </subcellularLocation>
</comment>
<dbReference type="Gene3D" id="3.30.200.20">
    <property type="entry name" value="Phosphorylase Kinase, domain 1"/>
    <property type="match status" value="1"/>
</dbReference>
<keyword evidence="9 18" id="KW-0418">Kinase</keyword>
<dbReference type="GO" id="GO:0016020">
    <property type="term" value="C:membrane"/>
    <property type="evidence" value="ECO:0007669"/>
    <property type="project" value="UniProtKB-SubCell"/>
</dbReference>
<dbReference type="FunFam" id="2.90.10.30:FF:000001">
    <property type="entry name" value="Serine/threonine-protein kinase"/>
    <property type="match status" value="1"/>
</dbReference>
<evidence type="ECO:0000256" key="18">
    <source>
        <dbReference type="PIRNR" id="PIRNR000641"/>
    </source>
</evidence>
<feature type="binding site" evidence="19">
    <location>
        <position position="560"/>
    </location>
    <ligand>
        <name>ATP</name>
        <dbReference type="ChEBI" id="CHEBI:30616"/>
    </ligand>
</feature>
<comment type="catalytic activity">
    <reaction evidence="16 18">
        <text>L-threonyl-[protein] + ATP = O-phospho-L-threonyl-[protein] + ADP + H(+)</text>
        <dbReference type="Rhea" id="RHEA:46608"/>
        <dbReference type="Rhea" id="RHEA-COMP:11060"/>
        <dbReference type="Rhea" id="RHEA-COMP:11605"/>
        <dbReference type="ChEBI" id="CHEBI:15378"/>
        <dbReference type="ChEBI" id="CHEBI:30013"/>
        <dbReference type="ChEBI" id="CHEBI:30616"/>
        <dbReference type="ChEBI" id="CHEBI:61977"/>
        <dbReference type="ChEBI" id="CHEBI:456216"/>
        <dbReference type="EC" id="2.7.11.1"/>
    </reaction>
</comment>
<dbReference type="CDD" id="cd14066">
    <property type="entry name" value="STKc_IRAK"/>
    <property type="match status" value="1"/>
</dbReference>
<dbReference type="InterPro" id="IPR008271">
    <property type="entry name" value="Ser/Thr_kinase_AS"/>
</dbReference>
<dbReference type="InterPro" id="IPR001480">
    <property type="entry name" value="Bulb-type_lectin_dom"/>
</dbReference>
<keyword evidence="8 18" id="KW-0547">Nucleotide-binding</keyword>
<evidence type="ECO:0000256" key="6">
    <source>
        <dbReference type="ARBA" id="ARBA00022729"/>
    </source>
</evidence>
<protein>
    <recommendedName>
        <fullName evidence="18">Receptor-like serine/threonine-protein kinase</fullName>
        <ecNumber evidence="18">2.7.11.1</ecNumber>
    </recommendedName>
</protein>
<dbReference type="Gene3D" id="2.90.10.10">
    <property type="entry name" value="Bulb-type lectin domain"/>
    <property type="match status" value="1"/>
</dbReference>
<evidence type="ECO:0000256" key="4">
    <source>
        <dbReference type="ARBA" id="ARBA00022679"/>
    </source>
</evidence>
<evidence type="ECO:0000256" key="16">
    <source>
        <dbReference type="ARBA" id="ARBA00047899"/>
    </source>
</evidence>
<keyword evidence="6 21" id="KW-0732">Signal</keyword>
<feature type="chain" id="PRO_5044819715" description="Receptor-like serine/threonine-protein kinase" evidence="21">
    <location>
        <begin position="29"/>
        <end position="828"/>
    </location>
</feature>
<dbReference type="PANTHER" id="PTHR47976:SF15">
    <property type="entry name" value="G-TYPE LECTIN S-RECEPTOR-LIKE SERINE_THREONINE-PROTEIN KINASE RLK1"/>
    <property type="match status" value="1"/>
</dbReference>
<keyword evidence="14" id="KW-0675">Receptor</keyword>
<evidence type="ECO:0000256" key="2">
    <source>
        <dbReference type="ARBA" id="ARBA00022527"/>
    </source>
</evidence>
<dbReference type="EC" id="2.7.11.1" evidence="18"/>
<dbReference type="Pfam" id="PF08276">
    <property type="entry name" value="PAN_2"/>
    <property type="match status" value="1"/>
</dbReference>
<evidence type="ECO:0000256" key="17">
    <source>
        <dbReference type="ARBA" id="ARBA00048679"/>
    </source>
</evidence>
<dbReference type="SUPFAM" id="SSF51110">
    <property type="entry name" value="alpha-D-mannose-specific plant lectins"/>
    <property type="match status" value="1"/>
</dbReference>
<sequence length="828" mass="92332">MNPPSMSPVSIHHTLFLLLFLIPRPSLAQANIPVPSSLTATNGNSSSWLSPSRDFAFGFRSLSNGDTKKNQLFLLAIWYNKIPSKTIVWFPSEGLPAPPVPENSKVELTNSGLVLINPQGEELWKPGNVSGTVSHAVFNDTGNFVILDSSSEVLWQSFDNPWDTLLPSQVLGKGKSLSSRQSEESFSRGRFQLRMLDTGDLVLNTINLPSDYANEAYYNSTATDDSSNGSTPGKELVFNSSGSLFVSKENGERLYLSQRDISPASDSYHRVTLNFDGVLIQYKHPKNSGSNGSWEPLWSQPEDICAKVTVRDGIGVCGYNSICTLGENNRPKCNCPEKFTLLDPSDKYGSCRPNFTQSCADDQERTKLGPMEDLYGFEELTNTDWPTSDYALLQPFGENDCRNSCLHDCMCAVAVWRDGRSCWKKKLPLSNGKIVPTLDGKAMIKVPKRDFPPTDFPLQEPKARYKDPKTLVLVGSVLLGSSVFVNFVLFGACMVFFLIYRKQLKKVSTKGTVVETNLRHFTYQELFRATNGFMEEIGSGAFGIVYKGVISNNVAVAVKKLTSMMRDKEKEFRTEVNVIGQTHHKNLVRLLGFCDEGQERLLVYEFLSNGSLSDHLFAGDPKLKTPWNLRCQIVLGVARGLMYLHDECPKQIIHCDIKPQNILLDNNCVAKISDFGMAKLLMMNQSHTMTNIRGTRGYCAPEWFRNLPITVKVDVYSFGVLLLEIISCRSCWGSESSGEEREIEALTDWAYDCFTEGRLDALVEGDAQALRDTEKLKNLVMVAFWCIQEEPSLRPTMRKVTQMLDGAVGVPDPPCPFPFSSCNTTIVP</sequence>
<proteinExistence type="inferred from homology"/>
<dbReference type="GO" id="GO:0004674">
    <property type="term" value="F:protein serine/threonine kinase activity"/>
    <property type="evidence" value="ECO:0007669"/>
    <property type="project" value="UniProtKB-KW"/>
</dbReference>
<dbReference type="Pfam" id="PF01453">
    <property type="entry name" value="B_lectin"/>
    <property type="match status" value="1"/>
</dbReference>
<evidence type="ECO:0000313" key="25">
    <source>
        <dbReference type="Proteomes" id="UP001634007"/>
    </source>
</evidence>
<dbReference type="Gene3D" id="1.10.510.10">
    <property type="entry name" value="Transferase(Phosphotransferase) domain 1"/>
    <property type="match status" value="1"/>
</dbReference>
<evidence type="ECO:0000256" key="15">
    <source>
        <dbReference type="ARBA" id="ARBA00023180"/>
    </source>
</evidence>
<keyword evidence="3" id="KW-0245">EGF-like domain</keyword>
<keyword evidence="2 18" id="KW-0723">Serine/threonine-protein kinase</keyword>
<name>A0ABD3LKI5_EUCGL</name>
<evidence type="ECO:0000256" key="13">
    <source>
        <dbReference type="ARBA" id="ARBA00023157"/>
    </source>
</evidence>
<evidence type="ECO:0000256" key="8">
    <source>
        <dbReference type="ARBA" id="ARBA00022741"/>
    </source>
</evidence>
<dbReference type="SMART" id="SM00220">
    <property type="entry name" value="S_TKc"/>
    <property type="match status" value="1"/>
</dbReference>
<keyword evidence="7" id="KW-0430">Lectin</keyword>
<dbReference type="InterPro" id="IPR036426">
    <property type="entry name" value="Bulb-type_lectin_dom_sf"/>
</dbReference>
<dbReference type="GO" id="GO:0030246">
    <property type="term" value="F:carbohydrate binding"/>
    <property type="evidence" value="ECO:0007669"/>
    <property type="project" value="UniProtKB-KW"/>
</dbReference>
<evidence type="ECO:0000256" key="21">
    <source>
        <dbReference type="SAM" id="SignalP"/>
    </source>
</evidence>
<dbReference type="GO" id="GO:0005524">
    <property type="term" value="F:ATP binding"/>
    <property type="evidence" value="ECO:0007669"/>
    <property type="project" value="UniProtKB-UniRule"/>
</dbReference>
<dbReference type="FunFam" id="2.90.10.10:FF:000013">
    <property type="entry name" value="G-type lectin S-receptor-like serine/threonine-protein kinase LECRK1"/>
    <property type="match status" value="1"/>
</dbReference>
<keyword evidence="12 20" id="KW-0472">Membrane</keyword>
<feature type="domain" description="Protein kinase" evidence="22">
    <location>
        <begin position="531"/>
        <end position="808"/>
    </location>
</feature>
<evidence type="ECO:0000313" key="24">
    <source>
        <dbReference type="EMBL" id="KAL3751064.1"/>
    </source>
</evidence>
<evidence type="ECO:0000256" key="20">
    <source>
        <dbReference type="SAM" id="Phobius"/>
    </source>
</evidence>
<gene>
    <name evidence="24" type="ORF">ACJRO7_011954</name>
</gene>
<evidence type="ECO:0000256" key="3">
    <source>
        <dbReference type="ARBA" id="ARBA00022536"/>
    </source>
</evidence>
<organism evidence="24 25">
    <name type="scientific">Eucalyptus globulus</name>
    <name type="common">Tasmanian blue gum</name>
    <dbReference type="NCBI Taxonomy" id="34317"/>
    <lineage>
        <taxon>Eukaryota</taxon>
        <taxon>Viridiplantae</taxon>
        <taxon>Streptophyta</taxon>
        <taxon>Embryophyta</taxon>
        <taxon>Tracheophyta</taxon>
        <taxon>Spermatophyta</taxon>
        <taxon>Magnoliopsida</taxon>
        <taxon>eudicotyledons</taxon>
        <taxon>Gunneridae</taxon>
        <taxon>Pentapetalae</taxon>
        <taxon>rosids</taxon>
        <taxon>malvids</taxon>
        <taxon>Myrtales</taxon>
        <taxon>Myrtaceae</taxon>
        <taxon>Myrtoideae</taxon>
        <taxon>Eucalypteae</taxon>
        <taxon>Eucalyptus</taxon>
    </lineage>
</organism>
<keyword evidence="15" id="KW-0325">Glycoprotein</keyword>
<feature type="signal peptide" evidence="21">
    <location>
        <begin position="1"/>
        <end position="28"/>
    </location>
</feature>
<keyword evidence="13" id="KW-1015">Disulfide bond</keyword>
<dbReference type="InterPro" id="IPR051343">
    <property type="entry name" value="G-type_lectin_kinases/EP1-like"/>
</dbReference>
<dbReference type="InterPro" id="IPR003609">
    <property type="entry name" value="Pan_app"/>
</dbReference>
<accession>A0ABD3LKI5</accession>
<keyword evidence="25" id="KW-1185">Reference proteome</keyword>
<reference evidence="24 25" key="1">
    <citation type="submission" date="2024-11" db="EMBL/GenBank/DDBJ databases">
        <title>Chromosome-level genome assembly of Eucalyptus globulus Labill. provides insights into its genome evolution.</title>
        <authorList>
            <person name="Li X."/>
        </authorList>
    </citation>
    <scope>NUCLEOTIDE SEQUENCE [LARGE SCALE GENOMIC DNA]</scope>
    <source>
        <strain evidence="24">CL2024</strain>
        <tissue evidence="24">Fresh tender leaves</tissue>
    </source>
</reference>
<dbReference type="Proteomes" id="UP001634007">
    <property type="component" value="Unassembled WGS sequence"/>
</dbReference>
<feature type="domain" description="Bulb-type lectin" evidence="23">
    <location>
        <begin position="40"/>
        <end position="159"/>
    </location>
</feature>
<dbReference type="Pfam" id="PF00069">
    <property type="entry name" value="Pkinase"/>
    <property type="match status" value="1"/>
</dbReference>
<evidence type="ECO:0000259" key="23">
    <source>
        <dbReference type="PROSITE" id="PS50927"/>
    </source>
</evidence>
<dbReference type="InterPro" id="IPR024171">
    <property type="entry name" value="SRK-like_kinase"/>
</dbReference>
<keyword evidence="5 20" id="KW-0812">Transmembrane</keyword>
<keyword evidence="10 18" id="KW-0067">ATP-binding</keyword>
<evidence type="ECO:0000259" key="22">
    <source>
        <dbReference type="PROSITE" id="PS50011"/>
    </source>
</evidence>
<evidence type="ECO:0000256" key="14">
    <source>
        <dbReference type="ARBA" id="ARBA00023170"/>
    </source>
</evidence>
<dbReference type="PROSITE" id="PS00107">
    <property type="entry name" value="PROTEIN_KINASE_ATP"/>
    <property type="match status" value="1"/>
</dbReference>
<keyword evidence="4 18" id="KW-0808">Transferase</keyword>
<evidence type="ECO:0000256" key="9">
    <source>
        <dbReference type="ARBA" id="ARBA00022777"/>
    </source>
</evidence>
<evidence type="ECO:0000256" key="7">
    <source>
        <dbReference type="ARBA" id="ARBA00022734"/>
    </source>
</evidence>
<comment type="similarity">
    <text evidence="18">Belongs to the protein kinase superfamily. Ser/Thr protein kinase family.</text>
</comment>
<dbReference type="PROSITE" id="PS50927">
    <property type="entry name" value="BULB_LECTIN"/>
    <property type="match status" value="1"/>
</dbReference>
<comment type="caution">
    <text evidence="24">The sequence shown here is derived from an EMBL/GenBank/DDBJ whole genome shotgun (WGS) entry which is preliminary data.</text>
</comment>
<evidence type="ECO:0000256" key="5">
    <source>
        <dbReference type="ARBA" id="ARBA00022692"/>
    </source>
</evidence>
<dbReference type="FunFam" id="3.30.200.20:FF:000059">
    <property type="entry name" value="S-receptor-like serine/threonine-protein kinase"/>
    <property type="match status" value="1"/>
</dbReference>
<dbReference type="InterPro" id="IPR000719">
    <property type="entry name" value="Prot_kinase_dom"/>
</dbReference>
<evidence type="ECO:0000256" key="12">
    <source>
        <dbReference type="ARBA" id="ARBA00023136"/>
    </source>
</evidence>
<dbReference type="PROSITE" id="PS00108">
    <property type="entry name" value="PROTEIN_KINASE_ST"/>
    <property type="match status" value="1"/>
</dbReference>
<evidence type="ECO:0000256" key="1">
    <source>
        <dbReference type="ARBA" id="ARBA00004479"/>
    </source>
</evidence>
<dbReference type="EMBL" id="JBJKBG010000002">
    <property type="protein sequence ID" value="KAL3751064.1"/>
    <property type="molecule type" value="Genomic_DNA"/>
</dbReference>
<evidence type="ECO:0000256" key="19">
    <source>
        <dbReference type="PROSITE-ProRule" id="PRU10141"/>
    </source>
</evidence>
<dbReference type="SUPFAM" id="SSF56112">
    <property type="entry name" value="Protein kinase-like (PK-like)"/>
    <property type="match status" value="1"/>
</dbReference>
<comment type="catalytic activity">
    <reaction evidence="17 18">
        <text>L-seryl-[protein] + ATP = O-phospho-L-seryl-[protein] + ADP + H(+)</text>
        <dbReference type="Rhea" id="RHEA:17989"/>
        <dbReference type="Rhea" id="RHEA-COMP:9863"/>
        <dbReference type="Rhea" id="RHEA-COMP:11604"/>
        <dbReference type="ChEBI" id="CHEBI:15378"/>
        <dbReference type="ChEBI" id="CHEBI:29999"/>
        <dbReference type="ChEBI" id="CHEBI:30616"/>
        <dbReference type="ChEBI" id="CHEBI:83421"/>
        <dbReference type="ChEBI" id="CHEBI:456216"/>
        <dbReference type="EC" id="2.7.11.1"/>
    </reaction>
</comment>
<dbReference type="InterPro" id="IPR011009">
    <property type="entry name" value="Kinase-like_dom_sf"/>
</dbReference>
<evidence type="ECO:0000256" key="10">
    <source>
        <dbReference type="ARBA" id="ARBA00022840"/>
    </source>
</evidence>
<dbReference type="FunFam" id="1.10.510.10:FF:000237">
    <property type="entry name" value="G-type lectin S-receptor-like serine/threonine-protein kinase"/>
    <property type="match status" value="1"/>
</dbReference>
<dbReference type="PANTHER" id="PTHR47976">
    <property type="entry name" value="G-TYPE LECTIN S-RECEPTOR-LIKE SERINE/THREONINE-PROTEIN KINASE SD2-5"/>
    <property type="match status" value="1"/>
</dbReference>
<feature type="transmembrane region" description="Helical" evidence="20">
    <location>
        <begin position="471"/>
        <end position="500"/>
    </location>
</feature>
<keyword evidence="11 20" id="KW-1133">Transmembrane helix</keyword>
<dbReference type="Gene3D" id="2.90.10.30">
    <property type="match status" value="1"/>
</dbReference>
<evidence type="ECO:0000256" key="11">
    <source>
        <dbReference type="ARBA" id="ARBA00022989"/>
    </source>
</evidence>
<dbReference type="InterPro" id="IPR017441">
    <property type="entry name" value="Protein_kinase_ATP_BS"/>
</dbReference>
<dbReference type="AlphaFoldDB" id="A0ABD3LKI5"/>
<dbReference type="PIRSF" id="PIRSF000641">
    <property type="entry name" value="SRK"/>
    <property type="match status" value="1"/>
</dbReference>
<dbReference type="SMART" id="SM00108">
    <property type="entry name" value="B_lectin"/>
    <property type="match status" value="1"/>
</dbReference>